<keyword evidence="2" id="KW-1185">Reference proteome</keyword>
<evidence type="ECO:0000313" key="2">
    <source>
        <dbReference type="Proteomes" id="UP000326354"/>
    </source>
</evidence>
<dbReference type="AlphaFoldDB" id="A0A5S9ILZ8"/>
<proteinExistence type="predicted"/>
<dbReference type="KEGG" id="uam:UABAM_01368"/>
<reference evidence="1 2" key="1">
    <citation type="submission" date="2019-08" db="EMBL/GenBank/DDBJ databases">
        <title>Complete genome sequence of Candidatus Uab amorphum.</title>
        <authorList>
            <person name="Shiratori T."/>
            <person name="Suzuki S."/>
            <person name="Kakizawa Y."/>
            <person name="Ishida K."/>
        </authorList>
    </citation>
    <scope>NUCLEOTIDE SEQUENCE [LARGE SCALE GENOMIC DNA]</scope>
    <source>
        <strain evidence="1 2">SRT547</strain>
    </source>
</reference>
<accession>A0A5S9ILZ8</accession>
<evidence type="ECO:0000313" key="1">
    <source>
        <dbReference type="EMBL" id="BBM83025.1"/>
    </source>
</evidence>
<organism evidence="1 2">
    <name type="scientific">Uabimicrobium amorphum</name>
    <dbReference type="NCBI Taxonomy" id="2596890"/>
    <lineage>
        <taxon>Bacteria</taxon>
        <taxon>Pseudomonadati</taxon>
        <taxon>Planctomycetota</taxon>
        <taxon>Candidatus Uabimicrobiia</taxon>
        <taxon>Candidatus Uabimicrobiales</taxon>
        <taxon>Candidatus Uabimicrobiaceae</taxon>
        <taxon>Candidatus Uabimicrobium</taxon>
    </lineage>
</organism>
<dbReference type="RefSeq" id="WP_151967250.1">
    <property type="nucleotide sequence ID" value="NZ_AP019860.1"/>
</dbReference>
<gene>
    <name evidence="1" type="ORF">UABAM_01368</name>
</gene>
<dbReference type="Proteomes" id="UP000326354">
    <property type="component" value="Chromosome"/>
</dbReference>
<protein>
    <submittedName>
        <fullName evidence="1">Uncharacterized protein</fullName>
    </submittedName>
</protein>
<name>A0A5S9ILZ8_UABAM</name>
<sequence>MTGGVNDTKSVAYYQKLENFLLRFKKKIAPNHKVKSTGRFKMDDRYPEYKNEKSDNPPKTGIDVSNVVVNKKHDGEFVEKFKSFFSFLKRMFHKAE</sequence>
<dbReference type="EMBL" id="AP019860">
    <property type="protein sequence ID" value="BBM83025.1"/>
    <property type="molecule type" value="Genomic_DNA"/>
</dbReference>